<dbReference type="Gene3D" id="1.10.101.10">
    <property type="entry name" value="PGBD-like superfamily/PGBD"/>
    <property type="match status" value="1"/>
</dbReference>
<organism evidence="7 8">
    <name type="scientific">Anaerosporomusa subterranea</name>
    <dbReference type="NCBI Taxonomy" id="1794912"/>
    <lineage>
        <taxon>Bacteria</taxon>
        <taxon>Bacillati</taxon>
        <taxon>Bacillota</taxon>
        <taxon>Negativicutes</taxon>
        <taxon>Acetonemataceae</taxon>
        <taxon>Anaerosporomusa</taxon>
    </lineage>
</organism>
<name>A0A154BU56_ANASB</name>
<keyword evidence="3 7" id="KW-0378">Hydrolase</keyword>
<feature type="chain" id="PRO_5007594933" evidence="5">
    <location>
        <begin position="23"/>
        <end position="222"/>
    </location>
</feature>
<evidence type="ECO:0000259" key="6">
    <source>
        <dbReference type="PROSITE" id="PS51935"/>
    </source>
</evidence>
<keyword evidence="8" id="KW-1185">Reference proteome</keyword>
<keyword evidence="5" id="KW-0732">Signal</keyword>
<evidence type="ECO:0000256" key="4">
    <source>
        <dbReference type="ARBA" id="ARBA00022807"/>
    </source>
</evidence>
<protein>
    <submittedName>
        <fullName evidence="7">Glycoside hydrolase</fullName>
    </submittedName>
</protein>
<dbReference type="SUPFAM" id="SSF54001">
    <property type="entry name" value="Cysteine proteinases"/>
    <property type="match status" value="1"/>
</dbReference>
<dbReference type="GO" id="GO:0006508">
    <property type="term" value="P:proteolysis"/>
    <property type="evidence" value="ECO:0007669"/>
    <property type="project" value="UniProtKB-KW"/>
</dbReference>
<dbReference type="Gene3D" id="3.90.1720.10">
    <property type="entry name" value="endopeptidase domain like (from Nostoc punctiforme)"/>
    <property type="match status" value="1"/>
</dbReference>
<reference evidence="7 8" key="1">
    <citation type="submission" date="2016-02" db="EMBL/GenBank/DDBJ databases">
        <title>Anaerosporomusa subterraneum gen. nov., sp. nov., a spore-forming obligate anaerobe isolated from saprolite.</title>
        <authorList>
            <person name="Choi J.K."/>
            <person name="Shah M."/>
            <person name="Yee N."/>
        </authorList>
    </citation>
    <scope>NUCLEOTIDE SEQUENCE [LARGE SCALE GENOMIC DNA]</scope>
    <source>
        <strain evidence="7 8">RU4</strain>
    </source>
</reference>
<sequence>MKKVVFLLCVLFSLTFLNVASASNFYEEGDQGQEIVLIQKRLLSLGYEIGSADGDFGPATETAVKAYQKDKGLTPDGVVGPTTYQMLLGRDIPAVSRDSSTVAVRRVIQFSMRYLGVPYVFGGTTADGFDCSGFTRHVYRTVGVALPRTADDQFEVGRAVSLSRLQPGDMVFFTTYASGASHSGIYIGDGNFISATSSRGVAIDRLNSSYWGPRYVGARRVL</sequence>
<dbReference type="InterPro" id="IPR051202">
    <property type="entry name" value="Peptidase_C40"/>
</dbReference>
<dbReference type="InterPro" id="IPR036366">
    <property type="entry name" value="PGBDSf"/>
</dbReference>
<keyword evidence="2" id="KW-0645">Protease</keyword>
<dbReference type="PANTHER" id="PTHR47053">
    <property type="entry name" value="MUREIN DD-ENDOPEPTIDASE MEPH-RELATED"/>
    <property type="match status" value="1"/>
</dbReference>
<dbReference type="OrthoDB" id="9808890at2"/>
<dbReference type="InterPro" id="IPR036365">
    <property type="entry name" value="PGBD-like_sf"/>
</dbReference>
<keyword evidence="4" id="KW-0788">Thiol protease</keyword>
<dbReference type="SUPFAM" id="SSF47090">
    <property type="entry name" value="PGBD-like"/>
    <property type="match status" value="1"/>
</dbReference>
<dbReference type="InterPro" id="IPR002477">
    <property type="entry name" value="Peptidoglycan-bd-like"/>
</dbReference>
<dbReference type="Pfam" id="PF00877">
    <property type="entry name" value="NLPC_P60"/>
    <property type="match status" value="1"/>
</dbReference>
<evidence type="ECO:0000256" key="3">
    <source>
        <dbReference type="ARBA" id="ARBA00022801"/>
    </source>
</evidence>
<dbReference type="GO" id="GO:0008234">
    <property type="term" value="F:cysteine-type peptidase activity"/>
    <property type="evidence" value="ECO:0007669"/>
    <property type="project" value="UniProtKB-KW"/>
</dbReference>
<dbReference type="Pfam" id="PF01471">
    <property type="entry name" value="PG_binding_1"/>
    <property type="match status" value="1"/>
</dbReference>
<comment type="caution">
    <text evidence="7">The sequence shown here is derived from an EMBL/GenBank/DDBJ whole genome shotgun (WGS) entry which is preliminary data.</text>
</comment>
<comment type="similarity">
    <text evidence="1">Belongs to the peptidase C40 family.</text>
</comment>
<dbReference type="STRING" id="1794912.AXX12_02600"/>
<dbReference type="RefSeq" id="WP_066238656.1">
    <property type="nucleotide sequence ID" value="NZ_LSGP01000013.1"/>
</dbReference>
<evidence type="ECO:0000256" key="1">
    <source>
        <dbReference type="ARBA" id="ARBA00007074"/>
    </source>
</evidence>
<dbReference type="InterPro" id="IPR038765">
    <property type="entry name" value="Papain-like_cys_pep_sf"/>
</dbReference>
<dbReference type="PANTHER" id="PTHR47053:SF1">
    <property type="entry name" value="MUREIN DD-ENDOPEPTIDASE MEPH-RELATED"/>
    <property type="match status" value="1"/>
</dbReference>
<proteinExistence type="inferred from homology"/>
<evidence type="ECO:0000313" key="7">
    <source>
        <dbReference type="EMBL" id="KYZ77048.1"/>
    </source>
</evidence>
<feature type="domain" description="NlpC/P60" evidence="6">
    <location>
        <begin position="101"/>
        <end position="222"/>
    </location>
</feature>
<evidence type="ECO:0000256" key="2">
    <source>
        <dbReference type="ARBA" id="ARBA00022670"/>
    </source>
</evidence>
<evidence type="ECO:0000256" key="5">
    <source>
        <dbReference type="SAM" id="SignalP"/>
    </source>
</evidence>
<dbReference type="EMBL" id="LSGP01000013">
    <property type="protein sequence ID" value="KYZ77048.1"/>
    <property type="molecule type" value="Genomic_DNA"/>
</dbReference>
<dbReference type="PROSITE" id="PS51935">
    <property type="entry name" value="NLPC_P60"/>
    <property type="match status" value="1"/>
</dbReference>
<dbReference type="AlphaFoldDB" id="A0A154BU56"/>
<dbReference type="InterPro" id="IPR000064">
    <property type="entry name" value="NLP_P60_dom"/>
</dbReference>
<accession>A0A154BU56</accession>
<evidence type="ECO:0000313" key="8">
    <source>
        <dbReference type="Proteomes" id="UP000076268"/>
    </source>
</evidence>
<dbReference type="Proteomes" id="UP000076268">
    <property type="component" value="Unassembled WGS sequence"/>
</dbReference>
<gene>
    <name evidence="7" type="ORF">AXX12_02600</name>
</gene>
<feature type="signal peptide" evidence="5">
    <location>
        <begin position="1"/>
        <end position="22"/>
    </location>
</feature>